<evidence type="ECO:0000256" key="4">
    <source>
        <dbReference type="ARBA" id="ARBA00022729"/>
    </source>
</evidence>
<feature type="chain" id="PRO_5031598773" description="Neutral metalloproteinase" evidence="9">
    <location>
        <begin position="29"/>
        <end position="539"/>
    </location>
</feature>
<evidence type="ECO:0000256" key="5">
    <source>
        <dbReference type="ARBA" id="ARBA00022801"/>
    </source>
</evidence>
<dbReference type="GO" id="GO:0046872">
    <property type="term" value="F:metal ion binding"/>
    <property type="evidence" value="ECO:0007669"/>
    <property type="project" value="UniProtKB-UniRule"/>
</dbReference>
<keyword evidence="3" id="KW-0479">Metal-binding</keyword>
<dbReference type="GO" id="GO:0005576">
    <property type="term" value="C:extracellular region"/>
    <property type="evidence" value="ECO:0007669"/>
    <property type="project" value="UniProtKB-SubCell"/>
</dbReference>
<comment type="caution">
    <text evidence="13">The sequence shown here is derived from an EMBL/GenBank/DDBJ whole genome shotgun (WGS) entry which is preliminary data.</text>
</comment>
<dbReference type="Gene3D" id="1.10.390.10">
    <property type="entry name" value="Neutral Protease Domain 2"/>
    <property type="match status" value="1"/>
</dbReference>
<evidence type="ECO:0000256" key="1">
    <source>
        <dbReference type="ARBA" id="ARBA00009388"/>
    </source>
</evidence>
<dbReference type="EMBL" id="JACBYQ010000001">
    <property type="protein sequence ID" value="NYE94865.1"/>
    <property type="molecule type" value="Genomic_DNA"/>
</dbReference>
<keyword evidence="2 9" id="KW-0645">Protease</keyword>
<dbReference type="PANTHER" id="PTHR33794">
    <property type="entry name" value="BACILLOLYSIN"/>
    <property type="match status" value="1"/>
</dbReference>
<comment type="cofactor">
    <cofactor evidence="9">
        <name>Zn(2+)</name>
        <dbReference type="ChEBI" id="CHEBI:29105"/>
    </cofactor>
</comment>
<dbReference type="InterPro" id="IPR023612">
    <property type="entry name" value="Peptidase_M4"/>
</dbReference>
<dbReference type="Proteomes" id="UP000521748">
    <property type="component" value="Unassembled WGS sequence"/>
</dbReference>
<dbReference type="InterPro" id="IPR013856">
    <property type="entry name" value="Peptidase_M4_domain"/>
</dbReference>
<keyword evidence="9" id="KW-0964">Secreted</keyword>
<feature type="active site" description="Proton donor" evidence="8">
    <location>
        <position position="450"/>
    </location>
</feature>
<proteinExistence type="inferred from homology"/>
<evidence type="ECO:0000256" key="6">
    <source>
        <dbReference type="ARBA" id="ARBA00022833"/>
    </source>
</evidence>
<dbReference type="Pfam" id="PF07504">
    <property type="entry name" value="FTP"/>
    <property type="match status" value="1"/>
</dbReference>
<keyword evidence="4 9" id="KW-0732">Signal</keyword>
<gene>
    <name evidence="13" type="ORF">FHU41_001086</name>
</gene>
<evidence type="ECO:0000256" key="8">
    <source>
        <dbReference type="PIRSR" id="PIRSR623612-1"/>
    </source>
</evidence>
<protein>
    <recommendedName>
        <fullName evidence="9">Neutral metalloproteinase</fullName>
        <ecNumber evidence="9">3.4.24.-</ecNumber>
    </recommendedName>
</protein>
<comment type="similarity">
    <text evidence="1 9">Belongs to the peptidase M4 family.</text>
</comment>
<dbReference type="PRINTS" id="PR00730">
    <property type="entry name" value="THERMOLYSIN"/>
</dbReference>
<sequence length="539" mass="55946">MKKIYATTGMVLTLGLLCATQFATTAQAANPAADKVHAADVNVHHAKNGSVEQIVLKTPFQQGSLNTRSVPSASLAPGIEEVFASAAGSDFVLDQSSTNYLKRFTQTIAGVPVLGSSVTQVLDGQGAVTSAIGSVTQNTQGTFPADSAAGQNKALKVASKLAFKNSAAASGSVVSQRPVWFDQALTSVPSAASVAVPAYEFVLNAGIGEYRTIVVAADAKGSILQDRSDRKDINRVICDRNSKKASTYADLKCGVNLANTPKRTEGQGAYSVADVNSVYNFLGDTSSFYASNTKAADLTTMIGLNENDGLGQALRATVRVCLTGDTCPYANAFWGAGQMTYGQGVTTDDVTAHELTHGVTEKVNNLAYENESGAINESMSDVFGEFVDLSNNSADDTAGVRWSIGEGSSLGVIRSMKDPGAYGDPAIYKGTNWKPTTTTPSDANDQGGVHSNSGVGNKLAFLITDGQVFNGQTVQGIGIAKASQLYWAAQLQLTSNATYSTLANALTSACSANVANNVAGTTSADCTQVNNALKAVALR</sequence>
<dbReference type="GO" id="GO:0004222">
    <property type="term" value="F:metalloendopeptidase activity"/>
    <property type="evidence" value="ECO:0007669"/>
    <property type="project" value="UniProtKB-UniRule"/>
</dbReference>
<dbReference type="InterPro" id="IPR001570">
    <property type="entry name" value="Peptidase_M4_C_domain"/>
</dbReference>
<keyword evidence="14" id="KW-1185">Reference proteome</keyword>
<dbReference type="EC" id="3.4.24.-" evidence="9"/>
<name>A0A7Y9S677_9MICC</name>
<feature type="active site" evidence="8">
    <location>
        <position position="354"/>
    </location>
</feature>
<dbReference type="Pfam" id="PF01447">
    <property type="entry name" value="Peptidase_M4"/>
    <property type="match status" value="1"/>
</dbReference>
<feature type="domain" description="Peptidase M4 C-terminal" evidence="11">
    <location>
        <begin position="365"/>
        <end position="537"/>
    </location>
</feature>
<feature type="domain" description="Peptidase M4" evidence="10">
    <location>
        <begin position="289"/>
        <end position="361"/>
    </location>
</feature>
<comment type="function">
    <text evidence="9">Extracellular zinc metalloprotease.</text>
</comment>
<dbReference type="GO" id="GO:0006508">
    <property type="term" value="P:proteolysis"/>
    <property type="evidence" value="ECO:0007669"/>
    <property type="project" value="UniProtKB-KW"/>
</dbReference>
<dbReference type="InterPro" id="IPR011096">
    <property type="entry name" value="FTP_domain"/>
</dbReference>
<evidence type="ECO:0000256" key="9">
    <source>
        <dbReference type="RuleBase" id="RU366073"/>
    </source>
</evidence>
<dbReference type="AlphaFoldDB" id="A0A7Y9S677"/>
<evidence type="ECO:0000256" key="7">
    <source>
        <dbReference type="ARBA" id="ARBA00023049"/>
    </source>
</evidence>
<organism evidence="13 14">
    <name type="scientific">Psychromicrobium silvestre</name>
    <dbReference type="NCBI Taxonomy" id="1645614"/>
    <lineage>
        <taxon>Bacteria</taxon>
        <taxon>Bacillati</taxon>
        <taxon>Actinomycetota</taxon>
        <taxon>Actinomycetes</taxon>
        <taxon>Micrococcales</taxon>
        <taxon>Micrococcaceae</taxon>
        <taxon>Psychromicrobium</taxon>
    </lineage>
</organism>
<evidence type="ECO:0000256" key="2">
    <source>
        <dbReference type="ARBA" id="ARBA00022670"/>
    </source>
</evidence>
<feature type="signal peptide" evidence="9">
    <location>
        <begin position="1"/>
        <end position="28"/>
    </location>
</feature>
<dbReference type="Gene3D" id="3.10.170.10">
    <property type="match status" value="1"/>
</dbReference>
<accession>A0A7Y9S677</accession>
<dbReference type="SUPFAM" id="SSF55486">
    <property type="entry name" value="Metalloproteases ('zincins'), catalytic domain"/>
    <property type="match status" value="1"/>
</dbReference>
<feature type="domain" description="FTP" evidence="12">
    <location>
        <begin position="103"/>
        <end position="135"/>
    </location>
</feature>
<evidence type="ECO:0000259" key="12">
    <source>
        <dbReference type="Pfam" id="PF07504"/>
    </source>
</evidence>
<evidence type="ECO:0000259" key="11">
    <source>
        <dbReference type="Pfam" id="PF02868"/>
    </source>
</evidence>
<evidence type="ECO:0000259" key="10">
    <source>
        <dbReference type="Pfam" id="PF01447"/>
    </source>
</evidence>
<dbReference type="RefSeq" id="WP_179388580.1">
    <property type="nucleotide sequence ID" value="NZ_JACBYQ010000001.1"/>
</dbReference>
<evidence type="ECO:0000256" key="3">
    <source>
        <dbReference type="ARBA" id="ARBA00022723"/>
    </source>
</evidence>
<evidence type="ECO:0000313" key="14">
    <source>
        <dbReference type="Proteomes" id="UP000521748"/>
    </source>
</evidence>
<keyword evidence="5 9" id="KW-0378">Hydrolase</keyword>
<evidence type="ECO:0000313" key="13">
    <source>
        <dbReference type="EMBL" id="NYE94865.1"/>
    </source>
</evidence>
<keyword evidence="7 9" id="KW-0482">Metalloprotease</keyword>
<dbReference type="InterPro" id="IPR027268">
    <property type="entry name" value="Peptidase_M4/M1_CTD_sf"/>
</dbReference>
<keyword evidence="6 9" id="KW-0862">Zinc</keyword>
<dbReference type="CDD" id="cd09597">
    <property type="entry name" value="M4_TLP"/>
    <property type="match status" value="1"/>
</dbReference>
<dbReference type="InterPro" id="IPR050728">
    <property type="entry name" value="Zinc_Metalloprotease_M4"/>
</dbReference>
<dbReference type="Pfam" id="PF02868">
    <property type="entry name" value="Peptidase_M4_C"/>
    <property type="match status" value="1"/>
</dbReference>
<reference evidence="13 14" key="1">
    <citation type="submission" date="2020-07" db="EMBL/GenBank/DDBJ databases">
        <title>Sequencing the genomes of 1000 actinobacteria strains.</title>
        <authorList>
            <person name="Klenk H.-P."/>
        </authorList>
    </citation>
    <scope>NUCLEOTIDE SEQUENCE [LARGE SCALE GENOMIC DNA]</scope>
    <source>
        <strain evidence="13 14">DSM 102047</strain>
    </source>
</reference>
<comment type="subcellular location">
    <subcellularLocation>
        <location evidence="9">Secreted</location>
    </subcellularLocation>
</comment>
<dbReference type="PANTHER" id="PTHR33794:SF1">
    <property type="entry name" value="BACILLOLYSIN"/>
    <property type="match status" value="1"/>
</dbReference>